<feature type="domain" description="GPI inositol-deacylase winged helix" evidence="5">
    <location>
        <begin position="475"/>
        <end position="556"/>
    </location>
</feature>
<dbReference type="Gene3D" id="3.40.50.300">
    <property type="entry name" value="P-loop containing nucleotide triphosphate hydrolases"/>
    <property type="match status" value="1"/>
</dbReference>
<dbReference type="InterPro" id="IPR027417">
    <property type="entry name" value="P-loop_NTPase"/>
</dbReference>
<dbReference type="SUPFAM" id="SSF48403">
    <property type="entry name" value="Ankyrin repeat"/>
    <property type="match status" value="2"/>
</dbReference>
<evidence type="ECO:0000256" key="1">
    <source>
        <dbReference type="ARBA" id="ARBA00022737"/>
    </source>
</evidence>
<feature type="repeat" description="ANK" evidence="3">
    <location>
        <begin position="697"/>
        <end position="729"/>
    </location>
</feature>
<dbReference type="InterPro" id="IPR050663">
    <property type="entry name" value="Ankyrin-SOCS_Box"/>
</dbReference>
<name>A0A2B7WKD5_9EURO</name>
<dbReference type="InterPro" id="IPR036770">
    <property type="entry name" value="Ankyrin_rpt-contain_sf"/>
</dbReference>
<dbReference type="SMART" id="SM00248">
    <property type="entry name" value="ANK"/>
    <property type="match status" value="12"/>
</dbReference>
<protein>
    <submittedName>
        <fullName evidence="7">Uncharacterized protein</fullName>
    </submittedName>
</protein>
<dbReference type="GO" id="GO:0005634">
    <property type="term" value="C:nucleus"/>
    <property type="evidence" value="ECO:0007669"/>
    <property type="project" value="TreeGrafter"/>
</dbReference>
<dbReference type="Pfam" id="PF12796">
    <property type="entry name" value="Ank_2"/>
    <property type="match status" value="4"/>
</dbReference>
<evidence type="ECO:0000256" key="2">
    <source>
        <dbReference type="ARBA" id="ARBA00023043"/>
    </source>
</evidence>
<dbReference type="InterPro" id="IPR056884">
    <property type="entry name" value="NPHP3-like_N"/>
</dbReference>
<feature type="repeat" description="ANK" evidence="3">
    <location>
        <begin position="1027"/>
        <end position="1055"/>
    </location>
</feature>
<evidence type="ECO:0000259" key="5">
    <source>
        <dbReference type="Pfam" id="PF22939"/>
    </source>
</evidence>
<keyword evidence="4" id="KW-0175">Coiled coil</keyword>
<feature type="coiled-coil region" evidence="4">
    <location>
        <begin position="27"/>
        <end position="57"/>
    </location>
</feature>
<feature type="repeat" description="ANK" evidence="3">
    <location>
        <begin position="730"/>
        <end position="762"/>
    </location>
</feature>
<dbReference type="OrthoDB" id="4184734at2759"/>
<evidence type="ECO:0000313" key="8">
    <source>
        <dbReference type="Proteomes" id="UP000224080"/>
    </source>
</evidence>
<keyword evidence="2 3" id="KW-0040">ANK repeat</keyword>
<dbReference type="Proteomes" id="UP000224080">
    <property type="component" value="Unassembled WGS sequence"/>
</dbReference>
<keyword evidence="1" id="KW-0677">Repeat</keyword>
<feature type="domain" description="Nephrocystin 3-like N-terminal" evidence="6">
    <location>
        <begin position="194"/>
        <end position="356"/>
    </location>
</feature>
<feature type="repeat" description="ANK" evidence="3">
    <location>
        <begin position="792"/>
        <end position="824"/>
    </location>
</feature>
<feature type="repeat" description="ANK" evidence="3">
    <location>
        <begin position="957"/>
        <end position="989"/>
    </location>
</feature>
<dbReference type="Gene3D" id="1.25.40.20">
    <property type="entry name" value="Ankyrin repeat-containing domain"/>
    <property type="match status" value="3"/>
</dbReference>
<comment type="caution">
    <text evidence="7">The sequence shown here is derived from an EMBL/GenBank/DDBJ whole genome shotgun (WGS) entry which is preliminary data.</text>
</comment>
<reference evidence="7 8" key="1">
    <citation type="submission" date="2017-10" db="EMBL/GenBank/DDBJ databases">
        <title>Comparative genomics in systemic dimorphic fungi from Ajellomycetaceae.</title>
        <authorList>
            <person name="Munoz J.F."/>
            <person name="Mcewen J.G."/>
            <person name="Clay O.K."/>
            <person name="Cuomo C.A."/>
        </authorList>
    </citation>
    <scope>NUCLEOTIDE SEQUENCE [LARGE SCALE GENOMIC DNA]</scope>
    <source>
        <strain evidence="7 8">UAMH130</strain>
    </source>
</reference>
<dbReference type="STRING" id="2060905.A0A2B7WKD5"/>
<dbReference type="Pfam" id="PF00023">
    <property type="entry name" value="Ank"/>
    <property type="match status" value="1"/>
</dbReference>
<dbReference type="InterPro" id="IPR054471">
    <property type="entry name" value="GPIID_WHD"/>
</dbReference>
<dbReference type="PROSITE" id="PS50297">
    <property type="entry name" value="ANK_REP_REGION"/>
    <property type="match status" value="8"/>
</dbReference>
<dbReference type="Pfam" id="PF24883">
    <property type="entry name" value="NPHP3_N"/>
    <property type="match status" value="1"/>
</dbReference>
<proteinExistence type="predicted"/>
<accession>A0A2B7WKD5</accession>
<evidence type="ECO:0000313" key="7">
    <source>
        <dbReference type="EMBL" id="PGG99833.1"/>
    </source>
</evidence>
<evidence type="ECO:0000256" key="4">
    <source>
        <dbReference type="SAM" id="Coils"/>
    </source>
</evidence>
<feature type="repeat" description="ANK" evidence="3">
    <location>
        <begin position="858"/>
        <end position="890"/>
    </location>
</feature>
<feature type="repeat" description="ANK" evidence="3">
    <location>
        <begin position="891"/>
        <end position="917"/>
    </location>
</feature>
<evidence type="ECO:0000256" key="3">
    <source>
        <dbReference type="PROSITE-ProRule" id="PRU00023"/>
    </source>
</evidence>
<keyword evidence="8" id="KW-1185">Reference proteome</keyword>
<dbReference type="AlphaFoldDB" id="A0A2B7WKD5"/>
<feature type="repeat" description="ANK" evidence="3">
    <location>
        <begin position="764"/>
        <end position="791"/>
    </location>
</feature>
<dbReference type="GO" id="GO:0000976">
    <property type="term" value="F:transcription cis-regulatory region binding"/>
    <property type="evidence" value="ECO:0007669"/>
    <property type="project" value="TreeGrafter"/>
</dbReference>
<dbReference type="PROSITE" id="PS50088">
    <property type="entry name" value="ANK_REPEAT"/>
    <property type="match status" value="9"/>
</dbReference>
<evidence type="ECO:0000259" key="6">
    <source>
        <dbReference type="Pfam" id="PF24883"/>
    </source>
</evidence>
<sequence length="1113" mass="123538">MEPVGFAAAIITLTKTTTTAIRVLRSYNDSEEEVSTIERELESLQAVLQRLAWLEQEANNDEAATGIALPTLMDPWYIGVFKRCQKEVEGLSSRLSLQDSSRTRRAIKQLRWPFKKKETEEIVQSIRNLTESILQTVQLDQTSMILKMNNAMRSENKVALSAQKTIKRSIYQSFAAVDPSLNYRRAKHKRHPKTASWFIESDYFNEWKSRTPSFCWPHGIIGSGKTVMSSVIIGHMSRECSPKPRSALAYFYFDFSDLDKMSPENMLRSLIEQFCRKCRDIPLLERVAKFREPYFDPDAYDYDLLALLIEIIDTFEESFIVIDALDVCSNVSELLHIIRNILCRSSSKVHILSTSRQEKCIEDEVNSLPGNVQKATMNKTLVNRDICTYVQECLKTNPKFKRWDKYSDILKAIENRTINKADGMFQWAVCQLEVLGDCFNEQALRAALGSPPKSLNDMYEQILRDTVRERDSYTSKMLHWLAFACRPLTIAELAEMLTIDLNDDIQFDSGRRFFDPREILNICPPLVRVDVEEGRGDVVKLVHLSIKEFIVSDDLSTSTQPVSQYHISESSGNTEMAEICLAYLLHFFHETAVEDGVDTRFPLARYASRYWVHHVRSAKNITTRIRILALKLLSSNSLAYLNWIRLYDPERPTSSPNYQKKRSTIYAPLYYMALTGSADLTKLLLEEGTQPDSCCGSSRSPLQAACALGHVGVARQLIAKGADVNFTKVGWRNALWLATAGGHTETVQLLLEKGADVNASGPLLQDAAARGHADVVKLLLQKGQDPNKPTEIHGTALQAACRYGHGEVVDLLLENGADFNIQSGIYEAPLLAACVNGHLHICTQLLLKGANPNTKCREYGNALNAAASKGHLRIVEELVQNGATVDIVDSEGGIPLQSSLAAGHESIAQLLLSKGANPRWKGGMYDNVLQAASRGGVQCVVKSLIASGVDVNTSGGKYGTALQAAASRDHVEIIKMLIDCGASINAEGGYYGSALHAASSNGYENTVQVLLSFGANVNILVGKFGCPIQEAAVHGHSRVVRRLLDNGADINSSAGRRGPISILEFATRRGHTEVVQTILQWASDTHVELNALEVSLEAAAECDEEEIAALLKK</sequence>
<dbReference type="PANTHER" id="PTHR24193:SF125">
    <property type="entry name" value="PROTEIN FEM-1 HOMOLOG CG6966-LIKE PROTEIN"/>
    <property type="match status" value="1"/>
</dbReference>
<dbReference type="PANTHER" id="PTHR24193">
    <property type="entry name" value="ANKYRIN REPEAT PROTEIN"/>
    <property type="match status" value="1"/>
</dbReference>
<dbReference type="Pfam" id="PF22939">
    <property type="entry name" value="WHD_GPIID"/>
    <property type="match status" value="1"/>
</dbReference>
<dbReference type="EMBL" id="PDNC01000095">
    <property type="protein sequence ID" value="PGG99833.1"/>
    <property type="molecule type" value="Genomic_DNA"/>
</dbReference>
<feature type="repeat" description="ANK" evidence="3">
    <location>
        <begin position="990"/>
        <end position="1022"/>
    </location>
</feature>
<gene>
    <name evidence="7" type="ORF">GX51_06125</name>
</gene>
<dbReference type="GO" id="GO:0045944">
    <property type="term" value="P:positive regulation of transcription by RNA polymerase II"/>
    <property type="evidence" value="ECO:0007669"/>
    <property type="project" value="TreeGrafter"/>
</dbReference>
<dbReference type="InterPro" id="IPR002110">
    <property type="entry name" value="Ankyrin_rpt"/>
</dbReference>
<organism evidence="7 8">
    <name type="scientific">Blastomyces parvus</name>
    <dbReference type="NCBI Taxonomy" id="2060905"/>
    <lineage>
        <taxon>Eukaryota</taxon>
        <taxon>Fungi</taxon>
        <taxon>Dikarya</taxon>
        <taxon>Ascomycota</taxon>
        <taxon>Pezizomycotina</taxon>
        <taxon>Eurotiomycetes</taxon>
        <taxon>Eurotiomycetidae</taxon>
        <taxon>Onygenales</taxon>
        <taxon>Ajellomycetaceae</taxon>
        <taxon>Blastomyces</taxon>
    </lineage>
</organism>